<keyword evidence="2" id="KW-1185">Reference proteome</keyword>
<comment type="caution">
    <text evidence="1">The sequence shown here is derived from an EMBL/GenBank/DDBJ whole genome shotgun (WGS) entry which is preliminary data.</text>
</comment>
<evidence type="ECO:0000313" key="2">
    <source>
        <dbReference type="Proteomes" id="UP001142291"/>
    </source>
</evidence>
<evidence type="ECO:0000313" key="1">
    <source>
        <dbReference type="EMBL" id="GLJ94331.1"/>
    </source>
</evidence>
<name>A0A9W6HKC5_9MICO</name>
<gene>
    <name evidence="1" type="ORF">GCM10017591_03920</name>
</gene>
<proteinExistence type="predicted"/>
<sequence length="96" mass="10442">MNAVGSSVTKGVIATKSNEAINTNETTATDTRFDLRKRRTTNHAKAIAIAAIIEVRDADQINAQNVKIIDKNTVMRRRNKKTSGRVSAATAPSVFE</sequence>
<reference evidence="1" key="2">
    <citation type="submission" date="2023-01" db="EMBL/GenBank/DDBJ databases">
        <authorList>
            <person name="Sun Q."/>
            <person name="Evtushenko L."/>
        </authorList>
    </citation>
    <scope>NUCLEOTIDE SEQUENCE</scope>
    <source>
        <strain evidence="1">VKM Ac-1940</strain>
    </source>
</reference>
<dbReference type="Proteomes" id="UP001142291">
    <property type="component" value="Unassembled WGS sequence"/>
</dbReference>
<reference evidence="1" key="1">
    <citation type="journal article" date="2014" name="Int. J. Syst. Evol. Microbiol.">
        <title>Complete genome sequence of Corynebacterium casei LMG S-19264T (=DSM 44701T), isolated from a smear-ripened cheese.</title>
        <authorList>
            <consortium name="US DOE Joint Genome Institute (JGI-PGF)"/>
            <person name="Walter F."/>
            <person name="Albersmeier A."/>
            <person name="Kalinowski J."/>
            <person name="Ruckert C."/>
        </authorList>
    </citation>
    <scope>NUCLEOTIDE SEQUENCE</scope>
    <source>
        <strain evidence="1">VKM Ac-1940</strain>
    </source>
</reference>
<dbReference type="EMBL" id="BSER01000001">
    <property type="protein sequence ID" value="GLJ94331.1"/>
    <property type="molecule type" value="Genomic_DNA"/>
</dbReference>
<dbReference type="AlphaFoldDB" id="A0A9W6HKC5"/>
<protein>
    <submittedName>
        <fullName evidence="1">Uncharacterized protein</fullName>
    </submittedName>
</protein>
<organism evidence="1 2">
    <name type="scientific">Microbacterium dextranolyticum</name>
    <dbReference type="NCBI Taxonomy" id="36806"/>
    <lineage>
        <taxon>Bacteria</taxon>
        <taxon>Bacillati</taxon>
        <taxon>Actinomycetota</taxon>
        <taxon>Actinomycetes</taxon>
        <taxon>Micrococcales</taxon>
        <taxon>Microbacteriaceae</taxon>
        <taxon>Microbacterium</taxon>
    </lineage>
</organism>
<accession>A0A9W6HKC5</accession>